<evidence type="ECO:0000313" key="3">
    <source>
        <dbReference type="Proteomes" id="UP001597419"/>
    </source>
</evidence>
<dbReference type="Pfam" id="PF02575">
    <property type="entry name" value="YbaB_DNA_bd"/>
    <property type="match status" value="1"/>
</dbReference>
<reference evidence="3" key="1">
    <citation type="journal article" date="2019" name="Int. J. Syst. Evol. Microbiol.">
        <title>The Global Catalogue of Microorganisms (GCM) 10K type strain sequencing project: providing services to taxonomists for standard genome sequencing and annotation.</title>
        <authorList>
            <consortium name="The Broad Institute Genomics Platform"/>
            <consortium name="The Broad Institute Genome Sequencing Center for Infectious Disease"/>
            <person name="Wu L."/>
            <person name="Ma J."/>
        </authorList>
    </citation>
    <scope>NUCLEOTIDE SEQUENCE [LARGE SCALE GENOMIC DNA]</scope>
    <source>
        <strain evidence="3">CGMCC 4.7643</strain>
    </source>
</reference>
<evidence type="ECO:0000313" key="2">
    <source>
        <dbReference type="EMBL" id="MFD2457361.1"/>
    </source>
</evidence>
<accession>A0ABW5G817</accession>
<dbReference type="EMBL" id="JBHUKU010000002">
    <property type="protein sequence ID" value="MFD2457361.1"/>
    <property type="molecule type" value="Genomic_DNA"/>
</dbReference>
<dbReference type="RefSeq" id="WP_345388609.1">
    <property type="nucleotide sequence ID" value="NZ_BAABHG010000003.1"/>
</dbReference>
<comment type="caution">
    <text evidence="2">The sequence shown here is derived from an EMBL/GenBank/DDBJ whole genome shotgun (WGS) entry which is preliminary data.</text>
</comment>
<dbReference type="SUPFAM" id="SSF82607">
    <property type="entry name" value="YbaB-like"/>
    <property type="match status" value="1"/>
</dbReference>
<protein>
    <submittedName>
        <fullName evidence="2">YbaB/EbfC family nucleoid-associated protein</fullName>
    </submittedName>
</protein>
<organism evidence="2 3">
    <name type="scientific">Amycolatopsis samaneae</name>
    <dbReference type="NCBI Taxonomy" id="664691"/>
    <lineage>
        <taxon>Bacteria</taxon>
        <taxon>Bacillati</taxon>
        <taxon>Actinomycetota</taxon>
        <taxon>Actinomycetes</taxon>
        <taxon>Pseudonocardiales</taxon>
        <taxon>Pseudonocardiaceae</taxon>
        <taxon>Amycolatopsis</taxon>
    </lineage>
</organism>
<keyword evidence="3" id="KW-1185">Reference proteome</keyword>
<dbReference type="InterPro" id="IPR004401">
    <property type="entry name" value="YbaB/EbfC"/>
</dbReference>
<dbReference type="Proteomes" id="UP001597419">
    <property type="component" value="Unassembled WGS sequence"/>
</dbReference>
<evidence type="ECO:0000256" key="1">
    <source>
        <dbReference type="SAM" id="MobiDB-lite"/>
    </source>
</evidence>
<dbReference type="InterPro" id="IPR036894">
    <property type="entry name" value="YbaB-like_sf"/>
</dbReference>
<feature type="region of interest" description="Disordered" evidence="1">
    <location>
        <begin position="88"/>
        <end position="150"/>
    </location>
</feature>
<gene>
    <name evidence="2" type="ORF">ACFSYJ_02065</name>
</gene>
<sequence length="150" mass="15731">MSLDVAKLERQAAELDAELARSRFSGRSADGVATAMVTGQGRLVGLTIADHALRGAHPQAVGPAVVEAVNAARRAAAAVGGPKLSAVLDKNQEWQPESVPPTADARDVAAPPSAPTTTSRSARGEVEDENFEEIDFLEYPDDDTGGRGRW</sequence>
<feature type="compositionally biased region" description="Acidic residues" evidence="1">
    <location>
        <begin position="126"/>
        <end position="143"/>
    </location>
</feature>
<dbReference type="Gene3D" id="3.30.1310.10">
    <property type="entry name" value="Nucleoid-associated protein YbaB-like domain"/>
    <property type="match status" value="1"/>
</dbReference>
<proteinExistence type="predicted"/>
<name>A0ABW5G817_9PSEU</name>